<dbReference type="EMBL" id="QUSL01000025">
    <property type="protein sequence ID" value="RGD82221.1"/>
    <property type="molecule type" value="Genomic_DNA"/>
</dbReference>
<dbReference type="AlphaFoldDB" id="A0A3E3EAI5"/>
<comment type="caution">
    <text evidence="1">The sequence shown here is derived from an EMBL/GenBank/DDBJ whole genome shotgun (WGS) entry which is preliminary data.</text>
</comment>
<accession>A0A3E3EAI5</accession>
<sequence>MDDICKKYGICPRLKLQLWIKKYNNHEELKSSEIGEHTIMTKGRKTAFGGCTEKALKTNKKTDGLLMRLKSSIQSHQIEDNEELEMI</sequence>
<name>A0A3E3EAI5_9FIRM</name>
<gene>
    <name evidence="1" type="ORF">DXB93_13895</name>
</gene>
<evidence type="ECO:0000313" key="1">
    <source>
        <dbReference type="EMBL" id="RGD82221.1"/>
    </source>
</evidence>
<evidence type="ECO:0000313" key="2">
    <source>
        <dbReference type="Proteomes" id="UP000261032"/>
    </source>
</evidence>
<reference evidence="1 2" key="1">
    <citation type="submission" date="2018-08" db="EMBL/GenBank/DDBJ databases">
        <title>A genome reference for cultivated species of the human gut microbiota.</title>
        <authorList>
            <person name="Zou Y."/>
            <person name="Xue W."/>
            <person name="Luo G."/>
        </authorList>
    </citation>
    <scope>NUCLEOTIDE SEQUENCE [LARGE SCALE GENOMIC DNA]</scope>
    <source>
        <strain evidence="1 2">OM06-4</strain>
    </source>
</reference>
<proteinExistence type="predicted"/>
<protein>
    <submittedName>
        <fullName evidence="1">Uncharacterized protein</fullName>
    </submittedName>
</protein>
<dbReference type="Proteomes" id="UP000261032">
    <property type="component" value="Unassembled WGS sequence"/>
</dbReference>
<organism evidence="1 2">
    <name type="scientific">Thomasclavelia ramosa</name>
    <dbReference type="NCBI Taxonomy" id="1547"/>
    <lineage>
        <taxon>Bacteria</taxon>
        <taxon>Bacillati</taxon>
        <taxon>Bacillota</taxon>
        <taxon>Erysipelotrichia</taxon>
        <taxon>Erysipelotrichales</taxon>
        <taxon>Coprobacillaceae</taxon>
        <taxon>Thomasclavelia</taxon>
    </lineage>
</organism>
<dbReference type="RefSeq" id="WP_003538066.1">
    <property type="nucleotide sequence ID" value="NZ_AP031443.1"/>
</dbReference>
<dbReference type="GeneID" id="64196023"/>